<dbReference type="Pfam" id="PF13411">
    <property type="entry name" value="MerR_1"/>
    <property type="match status" value="1"/>
</dbReference>
<evidence type="ECO:0000256" key="6">
    <source>
        <dbReference type="ARBA" id="ARBA00022741"/>
    </source>
</evidence>
<dbReference type="EMBL" id="CADCTC010000228">
    <property type="protein sequence ID" value="CAA9286120.1"/>
    <property type="molecule type" value="Genomic_DNA"/>
</dbReference>
<dbReference type="PROSITE" id="PS01058">
    <property type="entry name" value="SAICAR_SYNTHETASE_2"/>
    <property type="match status" value="1"/>
</dbReference>
<comment type="pathway">
    <text evidence="1 11">Purine metabolism; IMP biosynthesis via de novo pathway; 5-amino-1-(5-phospho-D-ribosyl)imidazole-4-carboxamide from 5-amino-1-(5-phospho-D-ribosyl)imidazole-4-carboxylate: step 1/2.</text>
</comment>
<dbReference type="InterPro" id="IPR000551">
    <property type="entry name" value="MerR-type_HTH_dom"/>
</dbReference>
<dbReference type="NCBIfam" id="NF010568">
    <property type="entry name" value="PRK13961.1"/>
    <property type="match status" value="1"/>
</dbReference>
<dbReference type="GO" id="GO:0004639">
    <property type="term" value="F:phosphoribosylaminoimidazolesuccinocarboxamide synthase activity"/>
    <property type="evidence" value="ECO:0007669"/>
    <property type="project" value="UniProtKB-UniRule"/>
</dbReference>
<evidence type="ECO:0000313" key="13">
    <source>
        <dbReference type="EMBL" id="CAA9286120.1"/>
    </source>
</evidence>
<dbReference type="SUPFAM" id="SSF46955">
    <property type="entry name" value="Putative DNA-binding domain"/>
    <property type="match status" value="1"/>
</dbReference>
<dbReference type="InterPro" id="IPR018236">
    <property type="entry name" value="SAICAR_synthetase_CS"/>
</dbReference>
<evidence type="ECO:0000256" key="8">
    <source>
        <dbReference type="ARBA" id="ARBA00022840"/>
    </source>
</evidence>
<dbReference type="GO" id="GO:0005524">
    <property type="term" value="F:ATP binding"/>
    <property type="evidence" value="ECO:0007669"/>
    <property type="project" value="UniProtKB-KW"/>
</dbReference>
<dbReference type="GO" id="GO:0006189">
    <property type="term" value="P:'de novo' IMP biosynthetic process"/>
    <property type="evidence" value="ECO:0007669"/>
    <property type="project" value="UniProtKB-UniRule"/>
</dbReference>
<keyword evidence="7 11" id="KW-0658">Purine biosynthesis</keyword>
<dbReference type="Pfam" id="PF01259">
    <property type="entry name" value="SAICAR_synt"/>
    <property type="match status" value="1"/>
</dbReference>
<evidence type="ECO:0000256" key="10">
    <source>
        <dbReference type="ARBA" id="ARBA00048475"/>
    </source>
</evidence>
<name>A0A6J4JS30_9CHLR</name>
<evidence type="ECO:0000256" key="5">
    <source>
        <dbReference type="ARBA" id="ARBA00022598"/>
    </source>
</evidence>
<dbReference type="Gene3D" id="3.30.200.20">
    <property type="entry name" value="Phosphorylase Kinase, domain 1"/>
    <property type="match status" value="1"/>
</dbReference>
<dbReference type="GO" id="GO:0003677">
    <property type="term" value="F:DNA binding"/>
    <property type="evidence" value="ECO:0007669"/>
    <property type="project" value="InterPro"/>
</dbReference>
<sequence>MGYTVKAVADVAGVSVRTLHHYDRIGLLRPAATSPAGYRLYSDADLERLQQVLFFRELGFSLQDVKAFVDSPTFDRTEALRAHRRLLVEQQGRLGRLVELVDRTIASIEKGEPMSNQERFGAFDYATMRRGKVRDVYDLGDTVLLVASDRLSAFDVVLPTPIPDKGALLTQLSAFWFGKTAHLIENHMLSADPYPDDPALRGRAMLCRKAERIDVECVARGYLAGSAWAEYRRTGTIGGQPAPAGLHEGAELPEPFFTPTTKAETGHDLPMSYAEVEALVGRELAARLREVTLNVYAWARAFARERGIVIADTKLEFGLVDGELIVIDELLTPDSSRFWPADQYRVGQSQASFDKQYLRDFLDASGWDKQPPAPELPPEVAARTAEKYREAYRRLVGADLEV</sequence>
<gene>
    <name evidence="11" type="primary">purC</name>
    <name evidence="13" type="ORF">AVDCRST_MAG77-4760</name>
</gene>
<dbReference type="GO" id="GO:0006355">
    <property type="term" value="P:regulation of DNA-templated transcription"/>
    <property type="evidence" value="ECO:0007669"/>
    <property type="project" value="InterPro"/>
</dbReference>
<dbReference type="PANTHER" id="PTHR43700:SF1">
    <property type="entry name" value="PHOSPHORIBOSYLAMINOIMIDAZOLE-SUCCINOCARBOXAMIDE SYNTHASE"/>
    <property type="match status" value="1"/>
</dbReference>
<dbReference type="Gene3D" id="3.30.470.20">
    <property type="entry name" value="ATP-grasp fold, B domain"/>
    <property type="match status" value="1"/>
</dbReference>
<comment type="similarity">
    <text evidence="2 11">Belongs to the SAICAR synthetase family.</text>
</comment>
<evidence type="ECO:0000256" key="4">
    <source>
        <dbReference type="ARBA" id="ARBA00016460"/>
    </source>
</evidence>
<dbReference type="SUPFAM" id="SSF56104">
    <property type="entry name" value="SAICAR synthase-like"/>
    <property type="match status" value="1"/>
</dbReference>
<dbReference type="PROSITE" id="PS50937">
    <property type="entry name" value="HTH_MERR_2"/>
    <property type="match status" value="1"/>
</dbReference>
<dbReference type="EC" id="6.3.2.6" evidence="3 11"/>
<dbReference type="PANTHER" id="PTHR43700">
    <property type="entry name" value="PHOSPHORIBOSYLAMINOIMIDAZOLE-SUCCINOCARBOXAMIDE SYNTHASE"/>
    <property type="match status" value="1"/>
</dbReference>
<dbReference type="SMART" id="SM00422">
    <property type="entry name" value="HTH_MERR"/>
    <property type="match status" value="1"/>
</dbReference>
<accession>A0A6J4JS30</accession>
<dbReference type="GO" id="GO:0005737">
    <property type="term" value="C:cytoplasm"/>
    <property type="evidence" value="ECO:0007669"/>
    <property type="project" value="TreeGrafter"/>
</dbReference>
<dbReference type="AlphaFoldDB" id="A0A6J4JS30"/>
<dbReference type="CDD" id="cd01106">
    <property type="entry name" value="HTH_TipAL-Mta"/>
    <property type="match status" value="1"/>
</dbReference>
<evidence type="ECO:0000256" key="9">
    <source>
        <dbReference type="ARBA" id="ARBA00030409"/>
    </source>
</evidence>
<evidence type="ECO:0000256" key="11">
    <source>
        <dbReference type="HAMAP-Rule" id="MF_00137"/>
    </source>
</evidence>
<keyword evidence="6 11" id="KW-0547">Nucleotide-binding</keyword>
<evidence type="ECO:0000256" key="1">
    <source>
        <dbReference type="ARBA" id="ARBA00004672"/>
    </source>
</evidence>
<evidence type="ECO:0000256" key="7">
    <source>
        <dbReference type="ARBA" id="ARBA00022755"/>
    </source>
</evidence>
<protein>
    <recommendedName>
        <fullName evidence="4 11">Phosphoribosylaminoimidazole-succinocarboxamide synthase</fullName>
        <ecNumber evidence="3 11">6.3.2.6</ecNumber>
    </recommendedName>
    <alternativeName>
        <fullName evidence="9 11">SAICAR synthetase</fullName>
    </alternativeName>
</protein>
<dbReference type="Gene3D" id="1.10.1660.10">
    <property type="match status" value="1"/>
</dbReference>
<evidence type="ECO:0000256" key="3">
    <source>
        <dbReference type="ARBA" id="ARBA00012217"/>
    </source>
</evidence>
<keyword evidence="8 11" id="KW-0067">ATP-binding</keyword>
<dbReference type="InterPro" id="IPR001636">
    <property type="entry name" value="SAICAR_synth"/>
</dbReference>
<evidence type="ECO:0000256" key="2">
    <source>
        <dbReference type="ARBA" id="ARBA00010190"/>
    </source>
</evidence>
<dbReference type="HAMAP" id="MF_00137">
    <property type="entry name" value="SAICAR_synth"/>
    <property type="match status" value="1"/>
</dbReference>
<dbReference type="CDD" id="cd01414">
    <property type="entry name" value="SAICAR_synt_Sc"/>
    <property type="match status" value="1"/>
</dbReference>
<dbReference type="NCBIfam" id="TIGR00081">
    <property type="entry name" value="purC"/>
    <property type="match status" value="1"/>
</dbReference>
<dbReference type="InterPro" id="IPR009061">
    <property type="entry name" value="DNA-bd_dom_put_sf"/>
</dbReference>
<proteinExistence type="inferred from homology"/>
<keyword evidence="5 11" id="KW-0436">Ligase</keyword>
<feature type="domain" description="HTH merR-type" evidence="12">
    <location>
        <begin position="1"/>
        <end position="71"/>
    </location>
</feature>
<organism evidence="13">
    <name type="scientific">uncultured Chloroflexota bacterium</name>
    <dbReference type="NCBI Taxonomy" id="166587"/>
    <lineage>
        <taxon>Bacteria</taxon>
        <taxon>Bacillati</taxon>
        <taxon>Chloroflexota</taxon>
        <taxon>environmental samples</taxon>
    </lineage>
</organism>
<dbReference type="InterPro" id="IPR028923">
    <property type="entry name" value="SAICAR_synt/ADE2_N"/>
</dbReference>
<reference evidence="13" key="1">
    <citation type="submission" date="2020-02" db="EMBL/GenBank/DDBJ databases">
        <authorList>
            <person name="Meier V. D."/>
        </authorList>
    </citation>
    <scope>NUCLEOTIDE SEQUENCE</scope>
    <source>
        <strain evidence="13">AVDCRST_MAG77</strain>
    </source>
</reference>
<dbReference type="PRINTS" id="PR00040">
    <property type="entry name" value="HTHMERR"/>
</dbReference>
<dbReference type="UniPathway" id="UPA00074">
    <property type="reaction ID" value="UER00131"/>
</dbReference>
<evidence type="ECO:0000259" key="12">
    <source>
        <dbReference type="PROSITE" id="PS50937"/>
    </source>
</evidence>
<comment type="catalytic activity">
    <reaction evidence="10 11">
        <text>5-amino-1-(5-phospho-D-ribosyl)imidazole-4-carboxylate + L-aspartate + ATP = (2S)-2-[5-amino-1-(5-phospho-beta-D-ribosyl)imidazole-4-carboxamido]succinate + ADP + phosphate + 2 H(+)</text>
        <dbReference type="Rhea" id="RHEA:22628"/>
        <dbReference type="ChEBI" id="CHEBI:15378"/>
        <dbReference type="ChEBI" id="CHEBI:29991"/>
        <dbReference type="ChEBI" id="CHEBI:30616"/>
        <dbReference type="ChEBI" id="CHEBI:43474"/>
        <dbReference type="ChEBI" id="CHEBI:58443"/>
        <dbReference type="ChEBI" id="CHEBI:77657"/>
        <dbReference type="ChEBI" id="CHEBI:456216"/>
        <dbReference type="EC" id="6.3.2.6"/>
    </reaction>
</comment>
<dbReference type="FunFam" id="3.30.470.20:FF:000015">
    <property type="entry name" value="Phosphoribosylaminoimidazole-succinocarboxamide synthase"/>
    <property type="match status" value="1"/>
</dbReference>